<dbReference type="Gene3D" id="3.40.250.10">
    <property type="entry name" value="Rhodanese-like domain"/>
    <property type="match status" value="1"/>
</dbReference>
<proteinExistence type="predicted"/>
<dbReference type="InterPro" id="IPR050229">
    <property type="entry name" value="GlpE_sulfurtransferase"/>
</dbReference>
<dbReference type="Proteomes" id="UP000316426">
    <property type="component" value="Chromosome"/>
</dbReference>
<keyword evidence="2" id="KW-0548">Nucleotidyltransferase</keyword>
<accession>A0A518K5S1</accession>
<name>A0A518K5S1_9BACT</name>
<evidence type="ECO:0000259" key="1">
    <source>
        <dbReference type="PROSITE" id="PS50206"/>
    </source>
</evidence>
<dbReference type="PANTHER" id="PTHR43031:SF17">
    <property type="entry name" value="SULFURTRANSFERASE YTWF-RELATED"/>
    <property type="match status" value="1"/>
</dbReference>
<dbReference type="KEGG" id="bmei:Spa11_13160"/>
<evidence type="ECO:0000313" key="2">
    <source>
        <dbReference type="EMBL" id="QDV73125.1"/>
    </source>
</evidence>
<dbReference type="GO" id="GO:0016779">
    <property type="term" value="F:nucleotidyltransferase activity"/>
    <property type="evidence" value="ECO:0007669"/>
    <property type="project" value="UniProtKB-KW"/>
</dbReference>
<protein>
    <submittedName>
        <fullName evidence="2">Putative adenylyltransferase/sulfurtransferase MoeZ</fullName>
    </submittedName>
</protein>
<dbReference type="EMBL" id="CP036349">
    <property type="protein sequence ID" value="QDV73125.1"/>
    <property type="molecule type" value="Genomic_DNA"/>
</dbReference>
<dbReference type="SMART" id="SM00450">
    <property type="entry name" value="RHOD"/>
    <property type="match status" value="1"/>
</dbReference>
<organism evidence="2 3">
    <name type="scientific">Botrimarina mediterranea</name>
    <dbReference type="NCBI Taxonomy" id="2528022"/>
    <lineage>
        <taxon>Bacteria</taxon>
        <taxon>Pseudomonadati</taxon>
        <taxon>Planctomycetota</taxon>
        <taxon>Planctomycetia</taxon>
        <taxon>Pirellulales</taxon>
        <taxon>Lacipirellulaceae</taxon>
        <taxon>Botrimarina</taxon>
    </lineage>
</organism>
<dbReference type="RefSeq" id="WP_145109565.1">
    <property type="nucleotide sequence ID" value="NZ_CP036349.1"/>
</dbReference>
<reference evidence="2 3" key="1">
    <citation type="submission" date="2019-02" db="EMBL/GenBank/DDBJ databases">
        <title>Deep-cultivation of Planctomycetes and their phenomic and genomic characterization uncovers novel biology.</title>
        <authorList>
            <person name="Wiegand S."/>
            <person name="Jogler M."/>
            <person name="Boedeker C."/>
            <person name="Pinto D."/>
            <person name="Vollmers J."/>
            <person name="Rivas-Marin E."/>
            <person name="Kohn T."/>
            <person name="Peeters S.H."/>
            <person name="Heuer A."/>
            <person name="Rast P."/>
            <person name="Oberbeckmann S."/>
            <person name="Bunk B."/>
            <person name="Jeske O."/>
            <person name="Meyerdierks A."/>
            <person name="Storesund J.E."/>
            <person name="Kallscheuer N."/>
            <person name="Luecker S."/>
            <person name="Lage O.M."/>
            <person name="Pohl T."/>
            <person name="Merkel B.J."/>
            <person name="Hornburger P."/>
            <person name="Mueller R.-W."/>
            <person name="Bruemmer F."/>
            <person name="Labrenz M."/>
            <person name="Spormann A.M."/>
            <person name="Op den Camp H."/>
            <person name="Overmann J."/>
            <person name="Amann R."/>
            <person name="Jetten M.S.M."/>
            <person name="Mascher T."/>
            <person name="Medema M.H."/>
            <person name="Devos D.P."/>
            <person name="Kaster A.-K."/>
            <person name="Ovreas L."/>
            <person name="Rohde M."/>
            <person name="Galperin M.Y."/>
            <person name="Jogler C."/>
        </authorList>
    </citation>
    <scope>NUCLEOTIDE SEQUENCE [LARGE SCALE GENOMIC DNA]</scope>
    <source>
        <strain evidence="2 3">Spa11</strain>
    </source>
</reference>
<dbReference type="SUPFAM" id="SSF52821">
    <property type="entry name" value="Rhodanese/Cell cycle control phosphatase"/>
    <property type="match status" value="1"/>
</dbReference>
<feature type="domain" description="Rhodanese" evidence="1">
    <location>
        <begin position="19"/>
        <end position="108"/>
    </location>
</feature>
<dbReference type="Pfam" id="PF00581">
    <property type="entry name" value="Rhodanese"/>
    <property type="match status" value="1"/>
</dbReference>
<dbReference type="PROSITE" id="PS50206">
    <property type="entry name" value="RHODANESE_3"/>
    <property type="match status" value="1"/>
</dbReference>
<dbReference type="InterPro" id="IPR001763">
    <property type="entry name" value="Rhodanese-like_dom"/>
</dbReference>
<keyword evidence="2" id="KW-0808">Transferase</keyword>
<dbReference type="InterPro" id="IPR036873">
    <property type="entry name" value="Rhodanese-like_dom_sf"/>
</dbReference>
<evidence type="ECO:0000313" key="3">
    <source>
        <dbReference type="Proteomes" id="UP000316426"/>
    </source>
</evidence>
<dbReference type="PANTHER" id="PTHR43031">
    <property type="entry name" value="FAD-DEPENDENT OXIDOREDUCTASE"/>
    <property type="match status" value="1"/>
</dbReference>
<gene>
    <name evidence="2" type="primary">moeZ_2</name>
    <name evidence="2" type="ORF">Spa11_13160</name>
</gene>
<dbReference type="AlphaFoldDB" id="A0A518K5S1"/>
<keyword evidence="3" id="KW-1185">Reference proteome</keyword>
<sequence>MSDVPLEVSCAELKSRLDGGEAVTLIDCREPFEHEIVRLPGARLLPMATIPAHAAELATLDEPVVVYCHHGMRSAQTAAWLRANGVPTAQSLAGGVEAWAVEIDPSLPRY</sequence>